<dbReference type="Gene3D" id="3.40.50.720">
    <property type="entry name" value="NAD(P)-binding Rossmann-like Domain"/>
    <property type="match status" value="1"/>
</dbReference>
<dbReference type="PANTHER" id="PTHR48079:SF6">
    <property type="entry name" value="NAD(P)-BINDING DOMAIN-CONTAINING PROTEIN-RELATED"/>
    <property type="match status" value="1"/>
</dbReference>
<evidence type="ECO:0000259" key="1">
    <source>
        <dbReference type="Pfam" id="PF01370"/>
    </source>
</evidence>
<proteinExistence type="predicted"/>
<protein>
    <submittedName>
        <fullName evidence="2">SDR family oxidoreductase</fullName>
    </submittedName>
</protein>
<dbReference type="EMBL" id="CP043869">
    <property type="protein sequence ID" value="QEQ95381.1"/>
    <property type="molecule type" value="Genomic_DNA"/>
</dbReference>
<organism evidence="2 3">
    <name type="scientific">Neptunomonas concharum</name>
    <dbReference type="NCBI Taxonomy" id="1031538"/>
    <lineage>
        <taxon>Bacteria</taxon>
        <taxon>Pseudomonadati</taxon>
        <taxon>Pseudomonadota</taxon>
        <taxon>Gammaproteobacteria</taxon>
        <taxon>Oceanospirillales</taxon>
        <taxon>Oceanospirillaceae</taxon>
        <taxon>Neptunomonas</taxon>
    </lineage>
</organism>
<dbReference type="CDD" id="cd05266">
    <property type="entry name" value="SDR_a4"/>
    <property type="match status" value="1"/>
</dbReference>
<dbReference type="Proteomes" id="UP000324760">
    <property type="component" value="Chromosome"/>
</dbReference>
<dbReference type="SUPFAM" id="SSF51735">
    <property type="entry name" value="NAD(P)-binding Rossmann-fold domains"/>
    <property type="match status" value="1"/>
</dbReference>
<accession>A0A5P1R7S0</accession>
<dbReference type="AlphaFoldDB" id="A0A5P1R7S0"/>
<dbReference type="KEGG" id="ncu:F0U83_00940"/>
<dbReference type="GO" id="GO:0004029">
    <property type="term" value="F:aldehyde dehydrogenase (NAD+) activity"/>
    <property type="evidence" value="ECO:0007669"/>
    <property type="project" value="TreeGrafter"/>
</dbReference>
<dbReference type="InterPro" id="IPR036291">
    <property type="entry name" value="NAD(P)-bd_dom_sf"/>
</dbReference>
<gene>
    <name evidence="2" type="ORF">F0U83_00940</name>
</gene>
<reference evidence="2 3" key="1">
    <citation type="journal article" date="2019" name="Biochem. Eng. J.">
        <title>Metabolic engineering of the marine bacteria Neptunomonas concharum for the production of acetoin and meso-2,3-butanediol from acetate.</title>
        <authorList>
            <person name="Li W."/>
            <person name="Pu N."/>
            <person name="Liu C.-X."/>
            <person name="Yuan Q.-P."/>
            <person name="Li Z.-J."/>
        </authorList>
    </citation>
    <scope>NUCLEOTIDE SEQUENCE [LARGE SCALE GENOMIC DNA]</scope>
    <source>
        <strain evidence="2 3">JCM17730</strain>
    </source>
</reference>
<dbReference type="Pfam" id="PF01370">
    <property type="entry name" value="Epimerase"/>
    <property type="match status" value="1"/>
</dbReference>
<dbReference type="OrthoDB" id="9808276at2"/>
<keyword evidence="3" id="KW-1185">Reference proteome</keyword>
<evidence type="ECO:0000313" key="2">
    <source>
        <dbReference type="EMBL" id="QEQ95381.1"/>
    </source>
</evidence>
<dbReference type="InterPro" id="IPR001509">
    <property type="entry name" value="Epimerase_deHydtase"/>
</dbReference>
<dbReference type="GO" id="GO:0005737">
    <property type="term" value="C:cytoplasm"/>
    <property type="evidence" value="ECO:0007669"/>
    <property type="project" value="TreeGrafter"/>
</dbReference>
<dbReference type="PANTHER" id="PTHR48079">
    <property type="entry name" value="PROTEIN YEEZ"/>
    <property type="match status" value="1"/>
</dbReference>
<sequence length="278" mass="30507">MNRFRILIAGCGDVGTATGVSLVEEGHHVVGLRRTINQLPEGIHALSADLNDKSTLSNLPDTDILIYCAAANGRSEEAYQQAYVEGFANILAALPNPPKYTFFTSSTSVYGQQNHEWVNENSPIEPDTLSGKIMVAAEQQVLAHPNSTVVRFSGIYGPGRMHLLNSVRAGIIAPSDPVHYSNRIHRDDCAGVLVHLVKMLTQEKTLSPIYLASDEQPTPIHNVTTWLAEQHQIKPTQEQMIGRGGSKRCDSTRLKASGYRFLYPSYQEGFTNVMASMA</sequence>
<name>A0A5P1R7S0_9GAMM</name>
<evidence type="ECO:0000313" key="3">
    <source>
        <dbReference type="Proteomes" id="UP000324760"/>
    </source>
</evidence>
<dbReference type="RefSeq" id="WP_138986084.1">
    <property type="nucleotide sequence ID" value="NZ_CP043869.1"/>
</dbReference>
<feature type="domain" description="NAD-dependent epimerase/dehydratase" evidence="1">
    <location>
        <begin position="6"/>
        <end position="160"/>
    </location>
</feature>
<dbReference type="InterPro" id="IPR051783">
    <property type="entry name" value="NAD(P)-dependent_oxidoreduct"/>
</dbReference>